<dbReference type="InterPro" id="IPR006075">
    <property type="entry name" value="Asn/Gln-tRNA_Trfase_suB/E_cat"/>
</dbReference>
<keyword evidence="2 6" id="KW-0547">Nucleotide-binding</keyword>
<gene>
    <name evidence="6 9" type="primary">gatE</name>
    <name evidence="9" type="ORF">EGH25_05430</name>
</gene>
<keyword evidence="3 6" id="KW-0067">ATP-binding</keyword>
<dbReference type="NCBIfam" id="TIGR00134">
    <property type="entry name" value="gatE_arch"/>
    <property type="match status" value="1"/>
</dbReference>
<feature type="domain" description="Asn/Gln amidotransferase" evidence="8">
    <location>
        <begin position="476"/>
        <end position="615"/>
    </location>
</feature>
<evidence type="ECO:0000256" key="6">
    <source>
        <dbReference type="HAMAP-Rule" id="MF_00588"/>
    </source>
</evidence>
<comment type="caution">
    <text evidence="9">The sequence shown here is derived from an EMBL/GenBank/DDBJ whole genome shotgun (WGS) entry which is preliminary data.</text>
</comment>
<protein>
    <recommendedName>
        <fullName evidence="6">Glutamyl-tRNA(Gln) amidotransferase subunit E</fullName>
        <shortName evidence="6">Glu-ADT subunit E</shortName>
        <ecNumber evidence="6">6.3.5.-</ecNumber>
    </recommendedName>
</protein>
<dbReference type="SMART" id="SM00845">
    <property type="entry name" value="GatB_Yqey"/>
    <property type="match status" value="1"/>
</dbReference>
<dbReference type="GO" id="GO:0050567">
    <property type="term" value="F:glutaminyl-tRNA synthase (glutamine-hydrolyzing) activity"/>
    <property type="evidence" value="ECO:0007669"/>
    <property type="project" value="UniProtKB-UniRule"/>
</dbReference>
<dbReference type="InterPro" id="IPR017959">
    <property type="entry name" value="Asn/Gln-tRNA_amidoTrfase_suB/E"/>
</dbReference>
<comment type="similarity">
    <text evidence="6">Belongs to the GatB/GatE family. GatE subfamily.</text>
</comment>
<dbReference type="HAMAP" id="MF_00588">
    <property type="entry name" value="GatE"/>
    <property type="match status" value="1"/>
</dbReference>
<evidence type="ECO:0000256" key="5">
    <source>
        <dbReference type="ARBA" id="ARBA00047913"/>
    </source>
</evidence>
<comment type="catalytic activity">
    <reaction evidence="5 6">
        <text>L-glutamyl-tRNA(Gln) + L-glutamine + ATP + H2O = L-glutaminyl-tRNA(Gln) + L-glutamate + ADP + phosphate + H(+)</text>
        <dbReference type="Rhea" id="RHEA:17521"/>
        <dbReference type="Rhea" id="RHEA-COMP:9681"/>
        <dbReference type="Rhea" id="RHEA-COMP:9684"/>
        <dbReference type="ChEBI" id="CHEBI:15377"/>
        <dbReference type="ChEBI" id="CHEBI:15378"/>
        <dbReference type="ChEBI" id="CHEBI:29985"/>
        <dbReference type="ChEBI" id="CHEBI:30616"/>
        <dbReference type="ChEBI" id="CHEBI:43474"/>
        <dbReference type="ChEBI" id="CHEBI:58359"/>
        <dbReference type="ChEBI" id="CHEBI:78520"/>
        <dbReference type="ChEBI" id="CHEBI:78521"/>
        <dbReference type="ChEBI" id="CHEBI:456216"/>
    </reaction>
</comment>
<evidence type="ECO:0000256" key="3">
    <source>
        <dbReference type="ARBA" id="ARBA00022840"/>
    </source>
</evidence>
<proteinExistence type="inferred from homology"/>
<evidence type="ECO:0000259" key="8">
    <source>
        <dbReference type="SMART" id="SM00845"/>
    </source>
</evidence>
<dbReference type="InterPro" id="IPR029351">
    <property type="entry name" value="GAD_dom"/>
</dbReference>
<dbReference type="PANTHER" id="PTHR11659">
    <property type="entry name" value="GLUTAMYL-TRNA GLN AMIDOTRANSFERASE SUBUNIT B MITOCHONDRIAL AND PROKARYOTIC PET112-RELATED"/>
    <property type="match status" value="1"/>
</dbReference>
<dbReference type="Gene3D" id="1.10.150.380">
    <property type="entry name" value="GatB domain, N-terminal subdomain"/>
    <property type="match status" value="1"/>
</dbReference>
<dbReference type="SUPFAM" id="SSF55931">
    <property type="entry name" value="Glutamine synthetase/guanido kinase"/>
    <property type="match status" value="1"/>
</dbReference>
<dbReference type="SUPFAM" id="SSF89095">
    <property type="entry name" value="GatB/YqeY motif"/>
    <property type="match status" value="1"/>
</dbReference>
<name>A0A9Q4C5S3_9EURY</name>
<dbReference type="GO" id="GO:0005524">
    <property type="term" value="F:ATP binding"/>
    <property type="evidence" value="ECO:0007669"/>
    <property type="project" value="UniProtKB-KW"/>
</dbReference>
<comment type="subunit">
    <text evidence="6">Heterodimer of GatD and GatE.</text>
</comment>
<sequence length="620" mass="67523">MEHDYEELGLKAGLEIHQQLDTETKLFCDCPTTVRDEEESTHAFRRYLHPTRSELGEVDEAALEESRVDRKFTYKAYGTTCLVEEDEEPPRPMNRDAVSVALEAAETFGMGRVDHAHVMRKIVIDGSNTTGFQRTALLAHDGVVETSEGDVRIDALALEEESARRLGETDEGPVFSLDRLGVPLVEIGTAPDIRTPEQAQETAERIGMVLRSTGKVKRGLGTVRQDLNVSIEEGARIEMKGVQDLSAIGEMVENEARRQYELVEIADELNERGASVCGTYDVTEVFEETGSGVIDGAVSDGGSVVAVVLEGFDGLVGREIQPDRRLGTELSDRAKKRGAGGVFHTDELPAYGVSEDEVEALRDAVDAGSGDAVAIVADEDATAWNAVEAVAERAEQALEGVPEETRDANEDGTSSYLRPLPGAARMYPETDVYPVALDGFEVSPPELLDERAERYAEKHGLDEDLAERVAYGARMPVYEKAVESGYEPSLVASTVEETLVDLRRDGVPVEEIEDEELLETFALVDEDEVAKEGVPELLRGVAEGGEPDDVADELGLDSAAREEVEEVVDGILDERADYVENEGMGAMGGLMGAVMEEMRGKADGELVSDVLREKLQERVS</sequence>
<dbReference type="EC" id="6.3.5.-" evidence="6"/>
<dbReference type="InterPro" id="IPR018027">
    <property type="entry name" value="Asn/Gln_amidotransferase"/>
</dbReference>
<dbReference type="GO" id="GO:0004812">
    <property type="term" value="F:aminoacyl-tRNA ligase activity"/>
    <property type="evidence" value="ECO:0007669"/>
    <property type="project" value="InterPro"/>
</dbReference>
<evidence type="ECO:0000256" key="7">
    <source>
        <dbReference type="SAM" id="MobiDB-lite"/>
    </source>
</evidence>
<dbReference type="InterPro" id="IPR014746">
    <property type="entry name" value="Gln_synth/guanido_kin_cat_dom"/>
</dbReference>
<feature type="region of interest" description="Disordered" evidence="7">
    <location>
        <begin position="398"/>
        <end position="421"/>
    </location>
</feature>
<accession>A0A9Q4C5S3</accession>
<dbReference type="Gene3D" id="1.10.10.410">
    <property type="match status" value="1"/>
</dbReference>
<evidence type="ECO:0000256" key="1">
    <source>
        <dbReference type="ARBA" id="ARBA00022598"/>
    </source>
</evidence>
<dbReference type="PANTHER" id="PTHR11659:SF2">
    <property type="entry name" value="GLUTAMYL-TRNA(GLN) AMIDOTRANSFERASE SUBUNIT E"/>
    <property type="match status" value="1"/>
</dbReference>
<dbReference type="InterPro" id="IPR023168">
    <property type="entry name" value="GatB_Yqey_C_2"/>
</dbReference>
<evidence type="ECO:0000313" key="9">
    <source>
        <dbReference type="EMBL" id="MCX2818791.1"/>
    </source>
</evidence>
<dbReference type="InterPro" id="IPR004414">
    <property type="entry name" value="GatE"/>
</dbReference>
<dbReference type="InterPro" id="IPR042114">
    <property type="entry name" value="GatB_C_1"/>
</dbReference>
<dbReference type="PROSITE" id="PS01234">
    <property type="entry name" value="GATB"/>
    <property type="match status" value="1"/>
</dbReference>
<dbReference type="Gene3D" id="3.30.1360.30">
    <property type="entry name" value="GAD-like domain"/>
    <property type="match status" value="1"/>
</dbReference>
<dbReference type="EMBL" id="RKLV01000004">
    <property type="protein sequence ID" value="MCX2818791.1"/>
    <property type="molecule type" value="Genomic_DNA"/>
</dbReference>
<dbReference type="Pfam" id="PF02637">
    <property type="entry name" value="GatB_Yqey"/>
    <property type="match status" value="1"/>
</dbReference>
<keyword evidence="1 6" id="KW-0436">Ligase</keyword>
<dbReference type="RefSeq" id="WP_266086631.1">
    <property type="nucleotide sequence ID" value="NZ_RKLV01000004.1"/>
</dbReference>
<dbReference type="InterPro" id="IPR003789">
    <property type="entry name" value="Asn/Gln_tRNA_amidoTrase-B-like"/>
</dbReference>
<dbReference type="GO" id="GO:0006412">
    <property type="term" value="P:translation"/>
    <property type="evidence" value="ECO:0007669"/>
    <property type="project" value="UniProtKB-UniRule"/>
</dbReference>
<evidence type="ECO:0000256" key="2">
    <source>
        <dbReference type="ARBA" id="ARBA00022741"/>
    </source>
</evidence>
<dbReference type="InterPro" id="IPR004115">
    <property type="entry name" value="GAD-like_sf"/>
</dbReference>
<keyword evidence="10" id="KW-1185">Reference proteome</keyword>
<dbReference type="InterPro" id="IPR017958">
    <property type="entry name" value="Gln-tRNA_amidoTrfase_suB_CS"/>
</dbReference>
<evidence type="ECO:0000256" key="4">
    <source>
        <dbReference type="ARBA" id="ARBA00022917"/>
    </source>
</evidence>
<dbReference type="Pfam" id="PF02934">
    <property type="entry name" value="GatB_N"/>
    <property type="match status" value="1"/>
</dbReference>
<dbReference type="SUPFAM" id="SSF55261">
    <property type="entry name" value="GAD domain-like"/>
    <property type="match status" value="1"/>
</dbReference>
<evidence type="ECO:0000313" key="10">
    <source>
        <dbReference type="Proteomes" id="UP001149411"/>
    </source>
</evidence>
<dbReference type="Proteomes" id="UP001149411">
    <property type="component" value="Unassembled WGS sequence"/>
</dbReference>
<dbReference type="Pfam" id="PF02938">
    <property type="entry name" value="GAD"/>
    <property type="match status" value="1"/>
</dbReference>
<keyword evidence="4 6" id="KW-0648">Protein biosynthesis</keyword>
<organism evidence="9 10">
    <name type="scientific">Halorutilus salinus</name>
    <dbReference type="NCBI Taxonomy" id="2487751"/>
    <lineage>
        <taxon>Archaea</taxon>
        <taxon>Methanobacteriati</taxon>
        <taxon>Methanobacteriota</taxon>
        <taxon>Stenosarchaea group</taxon>
        <taxon>Halobacteria</taxon>
        <taxon>Halorutilales</taxon>
        <taxon>Halorutilaceae</taxon>
        <taxon>Halorutilus</taxon>
    </lineage>
</organism>
<dbReference type="GO" id="GO:0070681">
    <property type="term" value="P:glutaminyl-tRNAGln biosynthesis via transamidation"/>
    <property type="evidence" value="ECO:0007669"/>
    <property type="project" value="TreeGrafter"/>
</dbReference>
<comment type="function">
    <text evidence="6">Allows the formation of correctly charged Gln-tRNA(Gln) through the transamidation of misacylated Glu-tRNA(Gln) in organisms which lack glutaminyl-tRNA synthetase. The reaction takes place in the presence of glutamine and ATP through an activated gamma-phospho-Glu-tRNA(Gln). The GatDE system is specific for glutamate and does not act on aspartate.</text>
</comment>
<dbReference type="AlphaFoldDB" id="A0A9Q4C5S3"/>
<dbReference type="NCBIfam" id="NF003107">
    <property type="entry name" value="PRK04028.1"/>
    <property type="match status" value="1"/>
</dbReference>
<dbReference type="GO" id="GO:0005737">
    <property type="term" value="C:cytoplasm"/>
    <property type="evidence" value="ECO:0007669"/>
    <property type="project" value="InterPro"/>
</dbReference>
<reference evidence="9" key="1">
    <citation type="submission" date="2022-09" db="EMBL/GenBank/DDBJ databases">
        <title>Haloadaptaus new haloarchaeum isolated from saline soil.</title>
        <authorList>
            <person name="Duran-Viseras A."/>
            <person name="Sanchez-Porro C."/>
            <person name="Ventosa A."/>
        </authorList>
    </citation>
    <scope>NUCLEOTIDE SEQUENCE</scope>
    <source>
        <strain evidence="9">F3-133</strain>
    </source>
</reference>